<organism evidence="7 8">
    <name type="scientific">Scheffersomyces stipitis (strain ATCC 58785 / CBS 6054 / NBRC 10063 / NRRL Y-11545)</name>
    <name type="common">Yeast</name>
    <name type="synonym">Pichia stipitis</name>
    <dbReference type="NCBI Taxonomy" id="322104"/>
    <lineage>
        <taxon>Eukaryota</taxon>
        <taxon>Fungi</taxon>
        <taxon>Dikarya</taxon>
        <taxon>Ascomycota</taxon>
        <taxon>Saccharomycotina</taxon>
        <taxon>Pichiomycetes</taxon>
        <taxon>Debaryomycetaceae</taxon>
        <taxon>Scheffersomyces</taxon>
    </lineage>
</organism>
<name>A3GHL4_PICST</name>
<dbReference type="Pfam" id="PF00107">
    <property type="entry name" value="ADH_zinc_N"/>
    <property type="match status" value="1"/>
</dbReference>
<dbReference type="CDD" id="cd05283">
    <property type="entry name" value="CAD1"/>
    <property type="match status" value="1"/>
</dbReference>
<feature type="domain" description="Enoyl reductase (ER)" evidence="6">
    <location>
        <begin position="15"/>
        <end position="363"/>
    </location>
</feature>
<dbReference type="InterPro" id="IPR013154">
    <property type="entry name" value="ADH-like_N"/>
</dbReference>
<dbReference type="SUPFAM" id="SSF51735">
    <property type="entry name" value="NAD(P)-binding Rossmann-fold domains"/>
    <property type="match status" value="1"/>
</dbReference>
<dbReference type="GeneID" id="4851763"/>
<dbReference type="KEGG" id="pic:PICST_34588"/>
<evidence type="ECO:0000259" key="6">
    <source>
        <dbReference type="SMART" id="SM00829"/>
    </source>
</evidence>
<comment type="similarity">
    <text evidence="5">Belongs to the zinc-containing alcohol dehydrogenase family.</text>
</comment>
<dbReference type="HOGENOM" id="CLU_026673_20_2_1"/>
<dbReference type="PANTHER" id="PTHR42683">
    <property type="entry name" value="ALDEHYDE REDUCTASE"/>
    <property type="match status" value="1"/>
</dbReference>
<dbReference type="InParanoid" id="A3GHL4"/>
<evidence type="ECO:0000256" key="3">
    <source>
        <dbReference type="ARBA" id="ARBA00022833"/>
    </source>
</evidence>
<dbReference type="Gene3D" id="3.90.180.10">
    <property type="entry name" value="Medium-chain alcohol dehydrogenases, catalytic domain"/>
    <property type="match status" value="1"/>
</dbReference>
<dbReference type="InterPro" id="IPR011032">
    <property type="entry name" value="GroES-like_sf"/>
</dbReference>
<evidence type="ECO:0000313" key="7">
    <source>
        <dbReference type="EMBL" id="EAZ62840.1"/>
    </source>
</evidence>
<gene>
    <name evidence="7" type="primary">ADH6</name>
    <name evidence="7" type="ORF">PICST_34588</name>
</gene>
<evidence type="ECO:0000256" key="5">
    <source>
        <dbReference type="RuleBase" id="RU361277"/>
    </source>
</evidence>
<comment type="caution">
    <text evidence="7">The sequence shown here is derived from an EMBL/GenBank/DDBJ whole genome shotgun (WGS) entry which is preliminary data.</text>
</comment>
<dbReference type="SMART" id="SM00829">
    <property type="entry name" value="PKS_ER"/>
    <property type="match status" value="1"/>
</dbReference>
<dbReference type="GO" id="GO:0016616">
    <property type="term" value="F:oxidoreductase activity, acting on the CH-OH group of donors, NAD or NADP as acceptor"/>
    <property type="evidence" value="ECO:0007669"/>
    <property type="project" value="InterPro"/>
</dbReference>
<dbReference type="InterPro" id="IPR029752">
    <property type="entry name" value="D-isomer_DH_CS1"/>
</dbReference>
<dbReference type="PROSITE" id="PS00059">
    <property type="entry name" value="ADH_ZINC"/>
    <property type="match status" value="1"/>
</dbReference>
<dbReference type="RefSeq" id="XP_001386863.1">
    <property type="nucleotide sequence ID" value="XM_001386826.1"/>
</dbReference>
<evidence type="ECO:0000256" key="1">
    <source>
        <dbReference type="ARBA" id="ARBA00001947"/>
    </source>
</evidence>
<dbReference type="Proteomes" id="UP000002258">
    <property type="component" value="Chromosome 1"/>
</dbReference>
<dbReference type="InterPro" id="IPR020843">
    <property type="entry name" value="ER"/>
</dbReference>
<dbReference type="Gene3D" id="3.40.50.720">
    <property type="entry name" value="NAD(P)-binding Rossmann-like Domain"/>
    <property type="match status" value="1"/>
</dbReference>
<evidence type="ECO:0000313" key="8">
    <source>
        <dbReference type="Proteomes" id="UP000002258"/>
    </source>
</evidence>
<protein>
    <submittedName>
        <fullName evidence="7">NADP-dependent alcohol dehydrogenase</fullName>
    </submittedName>
</protein>
<keyword evidence="4" id="KW-0560">Oxidoreductase</keyword>
<dbReference type="GO" id="GO:0008270">
    <property type="term" value="F:zinc ion binding"/>
    <property type="evidence" value="ECO:0007669"/>
    <property type="project" value="InterPro"/>
</dbReference>
<keyword evidence="8" id="KW-1185">Reference proteome</keyword>
<dbReference type="InterPro" id="IPR036291">
    <property type="entry name" value="NAD(P)-bd_dom_sf"/>
</dbReference>
<dbReference type="eggNOG" id="KOG0023">
    <property type="taxonomic scope" value="Eukaryota"/>
</dbReference>
<dbReference type="Pfam" id="PF08240">
    <property type="entry name" value="ADH_N"/>
    <property type="match status" value="1"/>
</dbReference>
<dbReference type="InterPro" id="IPR002328">
    <property type="entry name" value="ADH_Zn_CS"/>
</dbReference>
<dbReference type="OrthoDB" id="1879366at2759"/>
<dbReference type="PROSITE" id="PS00065">
    <property type="entry name" value="D_2_HYDROXYACID_DH_1"/>
    <property type="match status" value="1"/>
</dbReference>
<dbReference type="InterPro" id="IPR013149">
    <property type="entry name" value="ADH-like_C"/>
</dbReference>
<reference evidence="7 8" key="1">
    <citation type="journal article" date="2007" name="Nat. Biotechnol.">
        <title>Genome sequence of the lignocellulose-bioconverting and xylose-fermenting yeast Pichia stipitis.</title>
        <authorList>
            <person name="Jeffries T.W."/>
            <person name="Grigoriev I.V."/>
            <person name="Grimwood J."/>
            <person name="Laplaza J.M."/>
            <person name="Aerts A."/>
            <person name="Salamov A."/>
            <person name="Schmutz J."/>
            <person name="Lindquist E."/>
            <person name="Dehal P."/>
            <person name="Shapiro H."/>
            <person name="Jin Y.S."/>
            <person name="Passoth V."/>
            <person name="Richardson P.M."/>
        </authorList>
    </citation>
    <scope>NUCLEOTIDE SEQUENCE [LARGE SCALE GENOMIC DNA]</scope>
    <source>
        <strain evidence="8">ATCC 58785 / CBS 6054 / NBRC 10063 / NRRL Y-11545</strain>
    </source>
</reference>
<evidence type="ECO:0000256" key="2">
    <source>
        <dbReference type="ARBA" id="ARBA00022723"/>
    </source>
</evidence>
<keyword evidence="3 5" id="KW-0862">Zinc</keyword>
<accession>A3GHL4</accession>
<dbReference type="SUPFAM" id="SSF50129">
    <property type="entry name" value="GroES-like"/>
    <property type="match status" value="1"/>
</dbReference>
<dbReference type="AlphaFoldDB" id="A3GHL4"/>
<sequence length="374" mass="40268">MTTSRTVPEKFSGFGVDKAENWNKARLVRFDPKPLMPYDITIKVIACAVCGSDCHTVTGNFGPINRDDLVVGHEIVGEVIEVGPEVTKHKLGDVVAIGAQSDSCGECNRCKSNNEQYCQKGTVGTYNSLSKKCGGYITQGGYASHVRVNSHFAARVPANLDVHHAAPLLCGGLTVYSPIVRHAGYDLKEKVIGIVGIGGLGSMAIQIAKALGAKEVVAFSRSSSKKEDAFKMGASKYIATKEDTEWANSNLDTFDMILNCASFGKGVDYDSFIRTLKLGGKYVTVSAPPADESITIAPFNLLIGGGIIAGSGIGSMKEADELLKLYADNNLAPWIEKVPISEEGVHKVMNRISVGDVRYRFVLTDFDQAFDSKW</sequence>
<keyword evidence="2 5" id="KW-0479">Metal-binding</keyword>
<comment type="cofactor">
    <cofactor evidence="1 5">
        <name>Zn(2+)</name>
        <dbReference type="ChEBI" id="CHEBI:29105"/>
    </cofactor>
</comment>
<dbReference type="FunFam" id="3.40.50.720:FF:000022">
    <property type="entry name" value="Cinnamyl alcohol dehydrogenase"/>
    <property type="match status" value="1"/>
</dbReference>
<dbReference type="FunCoup" id="A3GHL4">
    <property type="interactions" value="528"/>
</dbReference>
<dbReference type="EMBL" id="AAVQ01000002">
    <property type="protein sequence ID" value="EAZ62840.1"/>
    <property type="molecule type" value="Genomic_DNA"/>
</dbReference>
<dbReference type="STRING" id="322104.A3GHL4"/>
<dbReference type="InterPro" id="IPR047109">
    <property type="entry name" value="CAD-like"/>
</dbReference>
<evidence type="ECO:0000256" key="4">
    <source>
        <dbReference type="ARBA" id="ARBA00023002"/>
    </source>
</evidence>
<dbReference type="OMA" id="TNGWKRA"/>
<proteinExistence type="inferred from homology"/>
<dbReference type="BRENDA" id="1.1.1.2">
    <property type="organism ID" value="4832"/>
</dbReference>